<dbReference type="Proteomes" id="UP000499080">
    <property type="component" value="Unassembled WGS sequence"/>
</dbReference>
<feature type="non-terminal residue" evidence="1">
    <location>
        <position position="1"/>
    </location>
</feature>
<gene>
    <name evidence="1" type="ORF">AVEN_266086_1</name>
</gene>
<comment type="caution">
    <text evidence="1">The sequence shown here is derived from an EMBL/GenBank/DDBJ whole genome shotgun (WGS) entry which is preliminary data.</text>
</comment>
<dbReference type="EMBL" id="BGPR01042377">
    <property type="protein sequence ID" value="GBO18779.1"/>
    <property type="molecule type" value="Genomic_DNA"/>
</dbReference>
<organism evidence="1 2">
    <name type="scientific">Araneus ventricosus</name>
    <name type="common">Orbweaver spider</name>
    <name type="synonym">Epeira ventricosa</name>
    <dbReference type="NCBI Taxonomy" id="182803"/>
    <lineage>
        <taxon>Eukaryota</taxon>
        <taxon>Metazoa</taxon>
        <taxon>Ecdysozoa</taxon>
        <taxon>Arthropoda</taxon>
        <taxon>Chelicerata</taxon>
        <taxon>Arachnida</taxon>
        <taxon>Araneae</taxon>
        <taxon>Araneomorphae</taxon>
        <taxon>Entelegynae</taxon>
        <taxon>Araneoidea</taxon>
        <taxon>Araneidae</taxon>
        <taxon>Araneus</taxon>
    </lineage>
</organism>
<accession>A0A4Y2V0M5</accession>
<name>A0A4Y2V0M5_ARAVE</name>
<evidence type="ECO:0000313" key="2">
    <source>
        <dbReference type="Proteomes" id="UP000499080"/>
    </source>
</evidence>
<dbReference type="AlphaFoldDB" id="A0A4Y2V0M5"/>
<evidence type="ECO:0000313" key="1">
    <source>
        <dbReference type="EMBL" id="GBO18779.1"/>
    </source>
</evidence>
<proteinExistence type="predicted"/>
<protein>
    <submittedName>
        <fullName evidence="1">Uncharacterized protein</fullName>
    </submittedName>
</protein>
<reference evidence="1 2" key="1">
    <citation type="journal article" date="2019" name="Sci. Rep.">
        <title>Orb-weaving spider Araneus ventricosus genome elucidates the spidroin gene catalogue.</title>
        <authorList>
            <person name="Kono N."/>
            <person name="Nakamura H."/>
            <person name="Ohtoshi R."/>
            <person name="Moran D.A.P."/>
            <person name="Shinohara A."/>
            <person name="Yoshida Y."/>
            <person name="Fujiwara M."/>
            <person name="Mori M."/>
            <person name="Tomita M."/>
            <person name="Arakawa K."/>
        </authorList>
    </citation>
    <scope>NUCLEOTIDE SEQUENCE [LARGE SCALE GENOMIC DNA]</scope>
</reference>
<sequence length="207" mass="22035">ALFSLSNAEGLFRLPLHRNMDPLSTNPDAHNVHKRDTGFIVSGSCTTSRSGGGYDVHNAGSGVCHLDYGDCKPSNSSGGGRSIQKIHNVYNAGSGNIYIAYCGPSTSREEMIHNIYNGGSGQYHIMYVTSDTNIHRRLVNDVRNAGSGAINISYKNCGSRNICGKLANDVYIQASGNVIVSTSSGDSCGPLVSKFALVIPHGEHIIF</sequence>
<keyword evidence="2" id="KW-1185">Reference proteome</keyword>